<dbReference type="SMART" id="SM00632">
    <property type="entry name" value="Aamy_C"/>
    <property type="match status" value="1"/>
</dbReference>
<evidence type="ECO:0000256" key="9">
    <source>
        <dbReference type="SAM" id="MobiDB-lite"/>
    </source>
</evidence>
<organism evidence="12 13">
    <name type="scientific">Clostridium neonatale</name>
    <dbReference type="NCBI Taxonomy" id="137838"/>
    <lineage>
        <taxon>Bacteria</taxon>
        <taxon>Bacillati</taxon>
        <taxon>Bacillota</taxon>
        <taxon>Clostridia</taxon>
        <taxon>Eubacteriales</taxon>
        <taxon>Clostridiaceae</taxon>
        <taxon>Clostridium</taxon>
    </lineage>
</organism>
<keyword evidence="13" id="KW-1185">Reference proteome</keyword>
<dbReference type="GO" id="GO:0016829">
    <property type="term" value="F:lyase activity"/>
    <property type="evidence" value="ECO:0007669"/>
    <property type="project" value="UniProtKB-KW"/>
</dbReference>
<dbReference type="SUPFAM" id="SSF69360">
    <property type="entry name" value="Cell wall binding repeat"/>
    <property type="match status" value="1"/>
</dbReference>
<dbReference type="InterPro" id="IPR017853">
    <property type="entry name" value="GH"/>
</dbReference>
<dbReference type="RefSeq" id="WP_058296694.1">
    <property type="nucleotide sequence ID" value="NZ_LN890328.1"/>
</dbReference>
<feature type="repeat" description="Cell wall-binding" evidence="7">
    <location>
        <begin position="1540"/>
        <end position="1559"/>
    </location>
</feature>
<feature type="domain" description="Glycosyl hydrolase family 13 catalytic" evidence="11">
    <location>
        <begin position="54"/>
        <end position="398"/>
    </location>
</feature>
<dbReference type="GO" id="GO:0046872">
    <property type="term" value="F:metal ion binding"/>
    <property type="evidence" value="ECO:0007669"/>
    <property type="project" value="UniProtKB-KW"/>
</dbReference>
<evidence type="ECO:0000256" key="6">
    <source>
        <dbReference type="ARBA" id="ARBA00022837"/>
    </source>
</evidence>
<dbReference type="Gene3D" id="2.10.270.10">
    <property type="entry name" value="Cholin Binding"/>
    <property type="match status" value="1"/>
</dbReference>
<evidence type="ECO:0000259" key="10">
    <source>
        <dbReference type="SMART" id="SM00632"/>
    </source>
</evidence>
<feature type="repeat" description="Cell wall-binding" evidence="7">
    <location>
        <begin position="1560"/>
        <end position="1579"/>
    </location>
</feature>
<dbReference type="Gene3D" id="2.60.40.10">
    <property type="entry name" value="Immunoglobulins"/>
    <property type="match status" value="6"/>
</dbReference>
<keyword evidence="12" id="KW-0456">Lyase</keyword>
<evidence type="ECO:0000256" key="4">
    <source>
        <dbReference type="ARBA" id="ARBA00022729"/>
    </source>
</evidence>
<dbReference type="Pfam" id="PF16738">
    <property type="entry name" value="CBM26"/>
    <property type="match status" value="6"/>
</dbReference>
<dbReference type="PROSITE" id="PS51170">
    <property type="entry name" value="CW"/>
    <property type="match status" value="3"/>
</dbReference>
<dbReference type="Pfam" id="PF19127">
    <property type="entry name" value="Choline_bind_3"/>
    <property type="match status" value="1"/>
</dbReference>
<evidence type="ECO:0000256" key="5">
    <source>
        <dbReference type="ARBA" id="ARBA00022737"/>
    </source>
</evidence>
<evidence type="ECO:0000256" key="7">
    <source>
        <dbReference type="PROSITE-ProRule" id="PRU00591"/>
    </source>
</evidence>
<dbReference type="InterPro" id="IPR031319">
    <property type="entry name" value="A-amylase_C"/>
</dbReference>
<dbReference type="OrthoDB" id="9761789at2"/>
<name>A0A2A7MLX4_9CLOT</name>
<feature type="compositionally biased region" description="Acidic residues" evidence="9">
    <location>
        <begin position="1086"/>
        <end position="1095"/>
    </location>
</feature>
<keyword evidence="6" id="KW-0106">Calcium</keyword>
<protein>
    <submittedName>
        <fullName evidence="12">Alpha-amlyase</fullName>
    </submittedName>
</protein>
<comment type="similarity">
    <text evidence="2 8">Belongs to the glycosyl hydrolase 13 family.</text>
</comment>
<keyword evidence="5" id="KW-0677">Repeat</keyword>
<evidence type="ECO:0000313" key="12">
    <source>
        <dbReference type="EMBL" id="PEG32550.1"/>
    </source>
</evidence>
<dbReference type="SMART" id="SM00642">
    <property type="entry name" value="Aamy"/>
    <property type="match status" value="1"/>
</dbReference>
<dbReference type="GO" id="GO:0005975">
    <property type="term" value="P:carbohydrate metabolic process"/>
    <property type="evidence" value="ECO:0007669"/>
    <property type="project" value="InterPro"/>
</dbReference>
<reference evidence="12 13" key="1">
    <citation type="submission" date="2017-10" db="EMBL/GenBank/DDBJ databases">
        <title>Effective Description of Clostridium neonatale sp. nov. linked to necrotizing enterocolitis in neonates and a clarification of species assignable to the genus Clostridium (Prazmowski 1880) emend. Lawson and Rainey 2016.</title>
        <authorList>
            <person name="Bernard K."/>
            <person name="Burdz T."/>
            <person name="Wiebe D."/>
            <person name="Balcewich B."/>
            <person name="Alfa M."/>
            <person name="Bernier A.-M."/>
        </authorList>
    </citation>
    <scope>NUCLEOTIDE SEQUENCE [LARGE SCALE GENOMIC DNA]</scope>
    <source>
        <strain evidence="12 13">LCDC99A005</strain>
    </source>
</reference>
<keyword evidence="4" id="KW-0732">Signal</keyword>
<gene>
    <name evidence="12" type="ORF">CQ394_12905</name>
</gene>
<dbReference type="InterPro" id="IPR018337">
    <property type="entry name" value="Cell_wall/Cho-bd_repeat"/>
</dbReference>
<evidence type="ECO:0000256" key="1">
    <source>
        <dbReference type="ARBA" id="ARBA00001913"/>
    </source>
</evidence>
<dbReference type="Gene3D" id="2.60.40.1180">
    <property type="entry name" value="Golgi alpha-mannosidase II"/>
    <property type="match status" value="1"/>
</dbReference>
<feature type="repeat" description="Cell wall-binding" evidence="7">
    <location>
        <begin position="1520"/>
        <end position="1539"/>
    </location>
</feature>
<feature type="region of interest" description="Disordered" evidence="9">
    <location>
        <begin position="1074"/>
        <end position="1095"/>
    </location>
</feature>
<accession>A0A2A7MLX4</accession>
<evidence type="ECO:0000256" key="3">
    <source>
        <dbReference type="ARBA" id="ARBA00022723"/>
    </source>
</evidence>
<dbReference type="InterPro" id="IPR013783">
    <property type="entry name" value="Ig-like_fold"/>
</dbReference>
<evidence type="ECO:0000313" key="13">
    <source>
        <dbReference type="Proteomes" id="UP000220840"/>
    </source>
</evidence>
<dbReference type="InterPro" id="IPR006046">
    <property type="entry name" value="Alpha_amylase"/>
</dbReference>
<dbReference type="STRING" id="137838.GCA_001458595_04071"/>
<dbReference type="PRINTS" id="PR00110">
    <property type="entry name" value="ALPHAAMYLASE"/>
</dbReference>
<dbReference type="InterPro" id="IPR031965">
    <property type="entry name" value="CBM26"/>
</dbReference>
<dbReference type="Proteomes" id="UP000220840">
    <property type="component" value="Unassembled WGS sequence"/>
</dbReference>
<dbReference type="GO" id="GO:0004556">
    <property type="term" value="F:alpha-amylase activity"/>
    <property type="evidence" value="ECO:0007669"/>
    <property type="project" value="InterPro"/>
</dbReference>
<feature type="region of interest" description="Disordered" evidence="9">
    <location>
        <begin position="1294"/>
        <end position="1331"/>
    </location>
</feature>
<evidence type="ECO:0000256" key="8">
    <source>
        <dbReference type="RuleBase" id="RU003615"/>
    </source>
</evidence>
<keyword evidence="3" id="KW-0479">Metal-binding</keyword>
<evidence type="ECO:0000256" key="2">
    <source>
        <dbReference type="ARBA" id="ARBA00008061"/>
    </source>
</evidence>
<dbReference type="Pfam" id="PF01473">
    <property type="entry name" value="Choline_bind_1"/>
    <property type="match status" value="1"/>
</dbReference>
<dbReference type="CDD" id="cd11315">
    <property type="entry name" value="AmyAc_bac1_AmyA"/>
    <property type="match status" value="1"/>
</dbReference>
<dbReference type="PANTHER" id="PTHR10357:SF215">
    <property type="entry name" value="ALPHA-AMYLASE 1"/>
    <property type="match status" value="1"/>
</dbReference>
<dbReference type="EMBL" id="PDCJ01000001">
    <property type="protein sequence ID" value="PEG32550.1"/>
    <property type="molecule type" value="Genomic_DNA"/>
</dbReference>
<dbReference type="InterPro" id="IPR006047">
    <property type="entry name" value="GH13_cat_dom"/>
</dbReference>
<comment type="cofactor">
    <cofactor evidence="1">
        <name>Ca(2+)</name>
        <dbReference type="ChEBI" id="CHEBI:29108"/>
    </cofactor>
</comment>
<feature type="domain" description="Alpha-amylase C-terminal" evidence="10">
    <location>
        <begin position="406"/>
        <end position="480"/>
    </location>
</feature>
<feature type="compositionally biased region" description="Low complexity" evidence="9">
    <location>
        <begin position="1311"/>
        <end position="1322"/>
    </location>
</feature>
<dbReference type="SUPFAM" id="SSF51011">
    <property type="entry name" value="Glycosyl hydrolase domain"/>
    <property type="match status" value="1"/>
</dbReference>
<sequence length="1598" mass="177322">MGKIRKRIKSIIAMTLVVTTIITSGLNFKIVANAETVNNTVTSNYGLAGNTEDGVILHAWDWSFNTVKDNLEDIAKAGYTSVQVSPIQPSKNDNYTTNSKWYILYQPIAFEIGNKQLGTEEEFKAMCDEADKYGIKIIVDVVANHTGNNEGDGNTTIAPQVKFQGAGFEDYWHNPLHGVTDWDDRKEVTHGGIGLPDLNTSNKDVQKMVRNYLEECLKDGADGFRFDAAKHIELPTDKEGISSDFWPSVLDGLKTTDGTNPYIYGEVLQGGADNYAEYTKIMHVTTSNYGNNIRKAVGLGTSANVSNAIDYDVPPEVNPSRLVTWVESHDTYANDSEESTGMTSEQIKDGWAIIAARADSTPLYFNRTAGRKKLQGNIGDAGNDDWKDPDVVAVNKFHNDMADEDENLVKVSKEILMIERGNNGVVIVNLANDCSINQDINLEDGIYDNCATSGGTFSVKGGKISGTLSKGITVLYKDGVPEKPSTSPKVSISEEDCSFEGTLDLTLNVTNSTNATYSINDGQEIVYTNGQQITIGQDAEAGDKIKVVVKAVNEDRKASEEYNYIKKDSNSVATLYFRKPDGWMAPYVYIYNELDEEDCAWPGNKMTKIDDDLYKYELKGFTDSKVMFNDWFYGGNKTEELDLTATGKMLYDSSKSDKWSATEDIEANPNVKPDVEEKSTSKVYLKKPADWEKDDIYIYFYKNGASGPAWPGIPMEKVEGKDDLYTYTLPKGLEGAMVLFNCDGGSVQVPKDTGFKAPANTTMIYDESWKEYTENSSKVYFRKPAEWGEPNVYAYKSSGGENEKWPGAKMEKVSATETLYSYTLPENFGDCNVIFNDGSNKYPSKEGYALSVGDVKIYDNDGLRDFTLDDLEEPEQPSDDEEEGVTKVYFENTFGWDKVKVYAYNDGTSDEVKAWPGVNAKDEGDNLYSYTLPKGFEAATVIFNNGSGGEGNQTENLKTEAGHTMIYDAENDVLKSLSKVYFKNTEKWDKVKVHYWIDGGESTTWPGMSMTYEGNDLYSYTLPDDFQNVNVIFNNNNNGMQSETVNIKEGETLIFIPSLTGSDDNREGEWRVFEKSDIPNSSTNPDQDEPDTDEEVGSTVYVKLPEGWSGIPNMHYWNVVGGQTEWPGKAMKDEGNGIYSCEIPESFGDVSIIINDGKNKLTDSEGKSEFPVKLGSSIIFEDGIWRDYVKPNPDPEDPDDGDNDNKEVSKAPKINGDIYTTTTNVTGTAGANAEMILTVDEIVETTTSDGVTLKTIKDVEKKEIGSAKADENGRWSANISKQEKGTVITITATEEDKEPASIEVTVKKKSSSSSSGSTSSSSSKKKTSKPITISRVEDALSNAIKGNINIDSKKPYIEKDVFDFLAKNPNKTITLIGNGYSWTFKGSDINSSMVLSEDIVTTISNVSPKQESINKLAKGNDILTLHFDYEGLLPGKASVQINVDSKYNDSIMNLYIYNEKLNKLELLSENIEVKNNNINIEVLRGADYILSKTKIPGVIKSGWNLNENNAWIFIENSDLVKGWKLVDNKWYLMDANGIMRTGWNLINSKWYYLNGSGAMETGWLCINDKWYYLANNGVMLSNTTINGYILGNDGVWIK</sequence>
<dbReference type="InterPro" id="IPR013780">
    <property type="entry name" value="Glyco_hydro_b"/>
</dbReference>
<dbReference type="Gene3D" id="3.20.20.80">
    <property type="entry name" value="Glycosidases"/>
    <property type="match status" value="1"/>
</dbReference>
<evidence type="ECO:0000259" key="11">
    <source>
        <dbReference type="SMART" id="SM00642"/>
    </source>
</evidence>
<comment type="caution">
    <text evidence="12">The sequence shown here is derived from an EMBL/GenBank/DDBJ whole genome shotgun (WGS) entry which is preliminary data.</text>
</comment>
<dbReference type="SUPFAM" id="SSF51445">
    <property type="entry name" value="(Trans)glycosidases"/>
    <property type="match status" value="1"/>
</dbReference>
<feature type="region of interest" description="Disordered" evidence="9">
    <location>
        <begin position="1187"/>
        <end position="1220"/>
    </location>
</feature>
<proteinExistence type="inferred from homology"/>
<dbReference type="Pfam" id="PF00128">
    <property type="entry name" value="Alpha-amylase"/>
    <property type="match status" value="1"/>
</dbReference>
<dbReference type="PANTHER" id="PTHR10357">
    <property type="entry name" value="ALPHA-AMYLASE FAMILY MEMBER"/>
    <property type="match status" value="1"/>
</dbReference>